<protein>
    <submittedName>
        <fullName evidence="1">Uncharacterized protein</fullName>
    </submittedName>
</protein>
<gene>
    <name evidence="1" type="ORF">GCM10011430_18620</name>
</gene>
<sequence length="71" mass="7950">MANKPARFLNFKCAKCSKSVQVRLQKVSACTHLQPYQGICDCGELRRHATGDKTAVEAFVATGEIHHHHHH</sequence>
<dbReference type="Proteomes" id="UP000627205">
    <property type="component" value="Unassembled WGS sequence"/>
</dbReference>
<reference evidence="1" key="2">
    <citation type="submission" date="2020-09" db="EMBL/GenBank/DDBJ databases">
        <authorList>
            <person name="Sun Q."/>
            <person name="Sedlacek I."/>
        </authorList>
    </citation>
    <scope>NUCLEOTIDE SEQUENCE</scope>
    <source>
        <strain evidence="1">CCM 7664</strain>
    </source>
</reference>
<keyword evidence="2" id="KW-1185">Reference proteome</keyword>
<reference evidence="1" key="1">
    <citation type="journal article" date="2014" name="Int. J. Syst. Evol. Microbiol.">
        <title>Complete genome sequence of Corynebacterium casei LMG S-19264T (=DSM 44701T), isolated from a smear-ripened cheese.</title>
        <authorList>
            <consortium name="US DOE Joint Genome Institute (JGI-PGF)"/>
            <person name="Walter F."/>
            <person name="Albersmeier A."/>
            <person name="Kalinowski J."/>
            <person name="Ruckert C."/>
        </authorList>
    </citation>
    <scope>NUCLEOTIDE SEQUENCE</scope>
    <source>
        <strain evidence="1">CCM 7664</strain>
    </source>
</reference>
<dbReference type="AlphaFoldDB" id="A0A8J3F6C6"/>
<evidence type="ECO:0000313" key="1">
    <source>
        <dbReference type="EMBL" id="GGI54688.1"/>
    </source>
</evidence>
<organism evidence="1 2">
    <name type="scientific">Oxalicibacterium solurbis</name>
    <dbReference type="NCBI Taxonomy" id="69280"/>
    <lineage>
        <taxon>Bacteria</taxon>
        <taxon>Pseudomonadati</taxon>
        <taxon>Pseudomonadota</taxon>
        <taxon>Betaproteobacteria</taxon>
        <taxon>Burkholderiales</taxon>
        <taxon>Oxalobacteraceae</taxon>
        <taxon>Oxalicibacterium</taxon>
    </lineage>
</organism>
<dbReference type="EMBL" id="BMDP01000002">
    <property type="protein sequence ID" value="GGI54688.1"/>
    <property type="molecule type" value="Genomic_DNA"/>
</dbReference>
<evidence type="ECO:0000313" key="2">
    <source>
        <dbReference type="Proteomes" id="UP000627205"/>
    </source>
</evidence>
<proteinExistence type="predicted"/>
<comment type="caution">
    <text evidence="1">The sequence shown here is derived from an EMBL/GenBank/DDBJ whole genome shotgun (WGS) entry which is preliminary data.</text>
</comment>
<name>A0A8J3F6C6_9BURK</name>
<dbReference type="RefSeq" id="WP_188420899.1">
    <property type="nucleotide sequence ID" value="NZ_BMDP01000002.1"/>
</dbReference>
<accession>A0A8J3F6C6</accession>